<feature type="compositionally biased region" description="Basic and acidic residues" evidence="1">
    <location>
        <begin position="44"/>
        <end position="65"/>
    </location>
</feature>
<name>A0A4S8NYT7_9ACTN</name>
<dbReference type="AlphaFoldDB" id="A0A4S8NYT7"/>
<dbReference type="EMBL" id="STGX01000024">
    <property type="protein sequence ID" value="THV22081.1"/>
    <property type="molecule type" value="Genomic_DNA"/>
</dbReference>
<evidence type="ECO:0000256" key="1">
    <source>
        <dbReference type="SAM" id="MobiDB-lite"/>
    </source>
</evidence>
<reference evidence="2 3" key="1">
    <citation type="journal article" date="2018" name="Int. J. Syst. Evol. Microbiol.">
        <title>Glycomyces paridis sp. nov., isolated from the medicinal plant Paris polyphylla.</title>
        <authorList>
            <person name="Fang X.M."/>
            <person name="Bai J.L."/>
            <person name="Su J."/>
            <person name="Zhao L.L."/>
            <person name="Liu H.Y."/>
            <person name="Ma B.P."/>
            <person name="Zhang Y.Q."/>
            <person name="Yu L.Y."/>
        </authorList>
    </citation>
    <scope>NUCLEOTIDE SEQUENCE [LARGE SCALE GENOMIC DNA]</scope>
    <source>
        <strain evidence="2 3">CPCC 204357</strain>
    </source>
</reference>
<dbReference type="OrthoDB" id="9880792at2"/>
<sequence>MPRKQYRVRITGDQREHIDPHQIAQILLDLLGPAQVEALAAQAERPDRTGDSRVWQEEGGERPRW</sequence>
<proteinExistence type="predicted"/>
<dbReference type="Proteomes" id="UP000305792">
    <property type="component" value="Unassembled WGS sequence"/>
</dbReference>
<gene>
    <name evidence="2" type="ORF">E9998_23985</name>
</gene>
<feature type="region of interest" description="Disordered" evidence="1">
    <location>
        <begin position="41"/>
        <end position="65"/>
    </location>
</feature>
<comment type="caution">
    <text evidence="2">The sequence shown here is derived from an EMBL/GenBank/DDBJ whole genome shotgun (WGS) entry which is preliminary data.</text>
</comment>
<evidence type="ECO:0000313" key="3">
    <source>
        <dbReference type="Proteomes" id="UP000305792"/>
    </source>
</evidence>
<accession>A0A4S8NYT7</accession>
<protein>
    <submittedName>
        <fullName evidence="2">Uncharacterized protein</fullName>
    </submittedName>
</protein>
<dbReference type="RefSeq" id="WP_136532274.1">
    <property type="nucleotide sequence ID" value="NZ_STGX01000024.1"/>
</dbReference>
<evidence type="ECO:0000313" key="2">
    <source>
        <dbReference type="EMBL" id="THV22081.1"/>
    </source>
</evidence>
<organism evidence="2 3">
    <name type="scientific">Glycomyces paridis</name>
    <dbReference type="NCBI Taxonomy" id="2126555"/>
    <lineage>
        <taxon>Bacteria</taxon>
        <taxon>Bacillati</taxon>
        <taxon>Actinomycetota</taxon>
        <taxon>Actinomycetes</taxon>
        <taxon>Glycomycetales</taxon>
        <taxon>Glycomycetaceae</taxon>
        <taxon>Glycomyces</taxon>
    </lineage>
</organism>
<keyword evidence="3" id="KW-1185">Reference proteome</keyword>